<evidence type="ECO:0000256" key="3">
    <source>
        <dbReference type="ARBA" id="ARBA00022737"/>
    </source>
</evidence>
<dbReference type="Gene3D" id="3.80.10.10">
    <property type="entry name" value="Ribonuclease Inhibitor"/>
    <property type="match status" value="1"/>
</dbReference>
<keyword evidence="6" id="KW-1185">Reference proteome</keyword>
<dbReference type="PANTHER" id="PTHR47988">
    <property type="entry name" value="SOMATIC EMBRYOGENESIS RECEPTOR KINASE 1"/>
    <property type="match status" value="1"/>
</dbReference>
<dbReference type="SUPFAM" id="SSF52058">
    <property type="entry name" value="L domain-like"/>
    <property type="match status" value="1"/>
</dbReference>
<proteinExistence type="predicted"/>
<gene>
    <name evidence="5" type="ORF">IFM89_018818</name>
</gene>
<comment type="caution">
    <text evidence="5">The sequence shown here is derived from an EMBL/GenBank/DDBJ whole genome shotgun (WGS) entry which is preliminary data.</text>
</comment>
<dbReference type="Proteomes" id="UP000631114">
    <property type="component" value="Unassembled WGS sequence"/>
</dbReference>
<evidence type="ECO:0000256" key="2">
    <source>
        <dbReference type="ARBA" id="ARBA00022729"/>
    </source>
</evidence>
<keyword evidence="1" id="KW-0433">Leucine-rich repeat</keyword>
<dbReference type="InterPro" id="IPR032675">
    <property type="entry name" value="LRR_dom_sf"/>
</dbReference>
<keyword evidence="3" id="KW-0677">Repeat</keyword>
<keyword evidence="2" id="KW-0732">Signal</keyword>
<evidence type="ECO:0000313" key="5">
    <source>
        <dbReference type="EMBL" id="KAF9589087.1"/>
    </source>
</evidence>
<dbReference type="OrthoDB" id="676979at2759"/>
<evidence type="ECO:0000256" key="1">
    <source>
        <dbReference type="ARBA" id="ARBA00022614"/>
    </source>
</evidence>
<accession>A0A835LE36</accession>
<reference evidence="5 6" key="1">
    <citation type="submission" date="2020-10" db="EMBL/GenBank/DDBJ databases">
        <title>The Coptis chinensis genome and diversification of protoberbering-type alkaloids.</title>
        <authorList>
            <person name="Wang B."/>
            <person name="Shu S."/>
            <person name="Song C."/>
            <person name="Liu Y."/>
        </authorList>
    </citation>
    <scope>NUCLEOTIDE SEQUENCE [LARGE SCALE GENOMIC DNA]</scope>
    <source>
        <strain evidence="5">HL-2020</strain>
        <tissue evidence="5">Leaf</tissue>
    </source>
</reference>
<organism evidence="5 6">
    <name type="scientific">Coptis chinensis</name>
    <dbReference type="NCBI Taxonomy" id="261450"/>
    <lineage>
        <taxon>Eukaryota</taxon>
        <taxon>Viridiplantae</taxon>
        <taxon>Streptophyta</taxon>
        <taxon>Embryophyta</taxon>
        <taxon>Tracheophyta</taxon>
        <taxon>Spermatophyta</taxon>
        <taxon>Magnoliopsida</taxon>
        <taxon>Ranunculales</taxon>
        <taxon>Ranunculaceae</taxon>
        <taxon>Coptidoideae</taxon>
        <taxon>Coptis</taxon>
    </lineage>
</organism>
<dbReference type="InterPro" id="IPR001611">
    <property type="entry name" value="Leu-rich_rpt"/>
</dbReference>
<sequence>MLTLLLPVPVKMPMHFSIGKIAFMVTGEATSALSSWVVPPSHANFTHHCRYWFGISCKAGKVVDINLTNTEIGNLKSLVMLALTTNHLSGSIPSSFGSLQNLNLLDLYENELFGSIPSEIGNLKSLVSLGLSVNHLSGSIPSSLGSLQNLTTLSLSDNELSGSIPSEIGNLKSLVKLYLHTNHLNGSIPSSLGPYGRPSKSESLVPAPAPNSPDISIPSMLALWTT</sequence>
<name>A0A835LE36_9MAGN</name>
<dbReference type="Pfam" id="PF00560">
    <property type="entry name" value="LRR_1"/>
    <property type="match status" value="2"/>
</dbReference>
<feature type="region of interest" description="Disordered" evidence="4">
    <location>
        <begin position="190"/>
        <end position="211"/>
    </location>
</feature>
<protein>
    <submittedName>
        <fullName evidence="5">Uncharacterized protein</fullName>
    </submittedName>
</protein>
<dbReference type="Pfam" id="PF13855">
    <property type="entry name" value="LRR_8"/>
    <property type="match status" value="1"/>
</dbReference>
<evidence type="ECO:0000313" key="6">
    <source>
        <dbReference type="Proteomes" id="UP000631114"/>
    </source>
</evidence>
<dbReference type="AlphaFoldDB" id="A0A835LE36"/>
<dbReference type="EMBL" id="JADFTS010000009">
    <property type="protein sequence ID" value="KAF9589087.1"/>
    <property type="molecule type" value="Genomic_DNA"/>
</dbReference>
<evidence type="ECO:0000256" key="4">
    <source>
        <dbReference type="SAM" id="MobiDB-lite"/>
    </source>
</evidence>
<dbReference type="FunFam" id="3.80.10.10:FF:000383">
    <property type="entry name" value="Leucine-rich repeat receptor protein kinase EMS1"/>
    <property type="match status" value="1"/>
</dbReference>